<keyword evidence="6" id="KW-0739">Sodium transport</keyword>
<dbReference type="HAMAP" id="MF_01844">
    <property type="entry name" value="NhaA"/>
    <property type="match status" value="1"/>
</dbReference>
<dbReference type="GO" id="GO:0005886">
    <property type="term" value="C:plasma membrane"/>
    <property type="evidence" value="ECO:0007669"/>
    <property type="project" value="UniProtKB-SubCell"/>
</dbReference>
<proteinExistence type="inferred from homology"/>
<dbReference type="InterPro" id="IPR004670">
    <property type="entry name" value="NhaA"/>
</dbReference>
<evidence type="ECO:0000313" key="8">
    <source>
        <dbReference type="Proteomes" id="UP000594464"/>
    </source>
</evidence>
<keyword evidence="6" id="KW-0813">Transport</keyword>
<comment type="function">
    <text evidence="6">Na(+)/H(+) antiporter that extrudes sodium in exchange for external protons.</text>
</comment>
<dbReference type="InterPro" id="IPR023171">
    <property type="entry name" value="Na/H_antiporter_dom_sf"/>
</dbReference>
<keyword evidence="4 6" id="KW-1133">Transmembrane helix</keyword>
<keyword evidence="6" id="KW-0050">Antiport</keyword>
<keyword evidence="6" id="KW-0915">Sodium</keyword>
<keyword evidence="5 6" id="KW-0472">Membrane</keyword>
<keyword evidence="6" id="KW-0406">Ion transport</keyword>
<dbReference type="GO" id="GO:0006885">
    <property type="term" value="P:regulation of pH"/>
    <property type="evidence" value="ECO:0007669"/>
    <property type="project" value="UniProtKB-UniRule"/>
</dbReference>
<name>A0A7T0G3H9_9BACT</name>
<feature type="transmembrane region" description="Helical" evidence="6">
    <location>
        <begin position="422"/>
        <end position="441"/>
    </location>
</feature>
<feature type="transmembrane region" description="Helical" evidence="6">
    <location>
        <begin position="347"/>
        <end position="367"/>
    </location>
</feature>
<feature type="transmembrane region" description="Helical" evidence="6">
    <location>
        <begin position="26"/>
        <end position="45"/>
    </location>
</feature>
<comment type="similarity">
    <text evidence="6">Belongs to the NhaA Na(+)/H(+) (TC 2.A.33) antiporter family.</text>
</comment>
<evidence type="ECO:0000256" key="3">
    <source>
        <dbReference type="ARBA" id="ARBA00022692"/>
    </source>
</evidence>
<dbReference type="NCBIfam" id="TIGR00773">
    <property type="entry name" value="NhaA"/>
    <property type="match status" value="1"/>
</dbReference>
<dbReference type="AlphaFoldDB" id="A0A7T0G3H9"/>
<keyword evidence="2 6" id="KW-1003">Cell membrane</keyword>
<feature type="transmembrane region" description="Helical" evidence="6">
    <location>
        <begin position="140"/>
        <end position="159"/>
    </location>
</feature>
<feature type="transmembrane region" description="Helical" evidence="6">
    <location>
        <begin position="388"/>
        <end position="410"/>
    </location>
</feature>
<evidence type="ECO:0000256" key="5">
    <source>
        <dbReference type="ARBA" id="ARBA00023136"/>
    </source>
</evidence>
<evidence type="ECO:0000256" key="4">
    <source>
        <dbReference type="ARBA" id="ARBA00022989"/>
    </source>
</evidence>
<gene>
    <name evidence="6 7" type="primary">nhaA</name>
    <name evidence="7" type="ORF">G3M78_08360</name>
</gene>
<feature type="transmembrane region" description="Helical" evidence="6">
    <location>
        <begin position="106"/>
        <end position="128"/>
    </location>
</feature>
<comment type="subcellular location">
    <subcellularLocation>
        <location evidence="1">Cell inner membrane</location>
        <topology evidence="1">Multi-pass membrane protein</topology>
    </subcellularLocation>
    <subcellularLocation>
        <location evidence="6">Cell membrane</location>
        <topology evidence="6">Multi-pass membrane protein</topology>
    </subcellularLocation>
</comment>
<feature type="transmembrane region" description="Helical" evidence="6">
    <location>
        <begin position="318"/>
        <end position="335"/>
    </location>
</feature>
<dbReference type="EMBL" id="CP048620">
    <property type="protein sequence ID" value="QPJ65400.1"/>
    <property type="molecule type" value="Genomic_DNA"/>
</dbReference>
<protein>
    <recommendedName>
        <fullName evidence="6">Na(+)/H(+) antiporter NhaA</fullName>
    </recommendedName>
    <alternativeName>
        <fullName evidence="6">Sodium/proton antiporter NhaA</fullName>
    </alternativeName>
</protein>
<dbReference type="Gene3D" id="1.20.1530.10">
    <property type="entry name" value="Na+/H+ antiporter like domain"/>
    <property type="match status" value="1"/>
</dbReference>
<feature type="transmembrane region" description="Helical" evidence="6">
    <location>
        <begin position="166"/>
        <end position="189"/>
    </location>
</feature>
<evidence type="ECO:0000313" key="7">
    <source>
        <dbReference type="EMBL" id="QPJ65400.1"/>
    </source>
</evidence>
<dbReference type="GO" id="GO:0015385">
    <property type="term" value="F:sodium:proton antiporter activity"/>
    <property type="evidence" value="ECO:0007669"/>
    <property type="project" value="UniProtKB-UniRule"/>
</dbReference>
<evidence type="ECO:0000256" key="1">
    <source>
        <dbReference type="ARBA" id="ARBA00004429"/>
    </source>
</evidence>
<dbReference type="Proteomes" id="UP000594464">
    <property type="component" value="Chromosome"/>
</dbReference>
<keyword evidence="3 6" id="KW-0812">Transmembrane</keyword>
<evidence type="ECO:0000256" key="2">
    <source>
        <dbReference type="ARBA" id="ARBA00022475"/>
    </source>
</evidence>
<accession>A0A7T0G3H9</accession>
<dbReference type="Pfam" id="PF06965">
    <property type="entry name" value="Na_H_antiport_1"/>
    <property type="match status" value="1"/>
</dbReference>
<evidence type="ECO:0000256" key="6">
    <source>
        <dbReference type="HAMAP-Rule" id="MF_01844"/>
    </source>
</evidence>
<reference evidence="8" key="1">
    <citation type="submission" date="2020-02" db="EMBL/GenBank/DDBJ databases">
        <title>Genomic and physiological characterization of two novel Nitrospinaceae genera.</title>
        <authorList>
            <person name="Mueller A.J."/>
            <person name="Jung M.-Y."/>
            <person name="Strachan C.R."/>
            <person name="Herbold C.W."/>
            <person name="Kirkegaard R.H."/>
            <person name="Daims H."/>
        </authorList>
    </citation>
    <scope>NUCLEOTIDE SEQUENCE [LARGE SCALE GENOMIC DNA]</scope>
</reference>
<organism evidence="7 8">
    <name type="scientific">Candidatus Nitrohelix vancouverensis</name>
    <dbReference type="NCBI Taxonomy" id="2705534"/>
    <lineage>
        <taxon>Bacteria</taxon>
        <taxon>Pseudomonadati</taxon>
        <taxon>Nitrospinota/Tectimicrobiota group</taxon>
        <taxon>Nitrospinota</taxon>
        <taxon>Nitrospinia</taxon>
        <taxon>Nitrospinales</taxon>
        <taxon>Nitrospinaceae</taxon>
        <taxon>Candidatus Nitrohelix</taxon>
    </lineage>
</organism>
<dbReference type="PANTHER" id="PTHR30341:SF0">
    <property type="entry name" value="NA(+)_H(+) ANTIPORTER NHAA"/>
    <property type="match status" value="1"/>
</dbReference>
<dbReference type="KEGG" id="nva:G3M78_08360"/>
<dbReference type="PANTHER" id="PTHR30341">
    <property type="entry name" value="SODIUM ION/PROTON ANTIPORTER NHAA-RELATED"/>
    <property type="match status" value="1"/>
</dbReference>
<feature type="transmembrane region" description="Helical" evidence="6">
    <location>
        <begin position="201"/>
        <end position="230"/>
    </location>
</feature>
<sequence>MNDVSLNPVEKKVARMLSPFEKFIESQTSTGLLLAGATCLAMVFANSDMNRMYREVILTDVGLLVGSSQFTMSLEEWVGSGFMALFFFLLGLELKRECLAGEMQNPRQIGIVLSAALGGMVLPALIYYLTNLDSGYQQGWAIAMATDTAFALGALAFFARKVSRELFVFLTGLAIFDDLGAITVIAVYYTESLHLEALLRAGAVLVLLIGMNISGVRAAWAYFILGLVLWMFVHESGVHATVAGVLVALTIPARPSLQSGRFVQRVRKLISKFERRQESENEVLSDQKQSGLMLNIEEVARQASTPLQRWETKLENPIALVVLPVFALCSAGIRLSDQDLGSVLSSFVSLGIIGGLVVGKPLGIFLFSKAAVKLGLGSLPEGMGNKELLGVGLLAGMGFTMSIFIAMLAFKGQPLLIEEAKLAILISTFLSGLLGILWLALATRNRIDSN</sequence>
<comment type="catalytic activity">
    <reaction evidence="6">
        <text>Na(+)(in) + 2 H(+)(out) = Na(+)(out) + 2 H(+)(in)</text>
        <dbReference type="Rhea" id="RHEA:29251"/>
        <dbReference type="ChEBI" id="CHEBI:15378"/>
        <dbReference type="ChEBI" id="CHEBI:29101"/>
    </reaction>
</comment>